<dbReference type="GO" id="GO:0046872">
    <property type="term" value="F:metal ion binding"/>
    <property type="evidence" value="ECO:0007669"/>
    <property type="project" value="UniProtKB-KW"/>
</dbReference>
<comment type="catalytic activity">
    <reaction evidence="11">
        <text>N(6)-(pyridoxal phosphate)-L-lysyl-[4-amino-5-hydroxymethyl-2-methylpyrimidine phosphate synthase] + L-histidyl-[4-amino-5-hydroxymethyl-2-methylpyrimidine phosphate synthase] + 2 Fe(3+) + 4 H2O = L-lysyl-[4-amino-5-hydroxymethyl-2-methylpyrimidine phosphate synthase] + (2S)-2-amino-5-hydroxy-4-oxopentanoyl-[4-amino-5-hydroxymethyl-2-methylpyrimidine phosphate synthase] + 4-amino-2-methyl-5-(phosphooxymethyl)pyrimidine + 3-oxopropanoate + 2 Fe(2+) + 2 H(+)</text>
        <dbReference type="Rhea" id="RHEA:65756"/>
        <dbReference type="Rhea" id="RHEA-COMP:16892"/>
        <dbReference type="Rhea" id="RHEA-COMP:16893"/>
        <dbReference type="Rhea" id="RHEA-COMP:16894"/>
        <dbReference type="Rhea" id="RHEA-COMP:16895"/>
        <dbReference type="ChEBI" id="CHEBI:15377"/>
        <dbReference type="ChEBI" id="CHEBI:15378"/>
        <dbReference type="ChEBI" id="CHEBI:29033"/>
        <dbReference type="ChEBI" id="CHEBI:29034"/>
        <dbReference type="ChEBI" id="CHEBI:29969"/>
        <dbReference type="ChEBI" id="CHEBI:29979"/>
        <dbReference type="ChEBI" id="CHEBI:33190"/>
        <dbReference type="ChEBI" id="CHEBI:58354"/>
        <dbReference type="ChEBI" id="CHEBI:143915"/>
        <dbReference type="ChEBI" id="CHEBI:157692"/>
    </reaction>
    <physiologicalReaction direction="left-to-right" evidence="11">
        <dbReference type="Rhea" id="RHEA:65757"/>
    </physiologicalReaction>
</comment>
<dbReference type="Proteomes" id="UP000677537">
    <property type="component" value="Unassembled WGS sequence"/>
</dbReference>
<dbReference type="SUPFAM" id="SSF53850">
    <property type="entry name" value="Periplasmic binding protein-like II"/>
    <property type="match status" value="1"/>
</dbReference>
<evidence type="ECO:0000256" key="11">
    <source>
        <dbReference type="ARBA" id="ARBA00048179"/>
    </source>
</evidence>
<dbReference type="EMBL" id="JAGIZA010000028">
    <property type="protein sequence ID" value="MBP0496140.1"/>
    <property type="molecule type" value="Genomic_DNA"/>
</dbReference>
<dbReference type="Pfam" id="PF09084">
    <property type="entry name" value="NMT1"/>
    <property type="match status" value="1"/>
</dbReference>
<gene>
    <name evidence="13" type="ORF">J5Y10_25380</name>
</gene>
<evidence type="ECO:0000256" key="8">
    <source>
        <dbReference type="ARBA" id="ARBA00022977"/>
    </source>
</evidence>
<keyword evidence="9" id="KW-0408">Iron</keyword>
<evidence type="ECO:0000256" key="7">
    <source>
        <dbReference type="ARBA" id="ARBA00022898"/>
    </source>
</evidence>
<comment type="caution">
    <text evidence="13">The sequence shown here is derived from an EMBL/GenBank/DDBJ whole genome shotgun (WGS) entry which is preliminary data.</text>
</comment>
<name>A0A940N3L3_9PROT</name>
<reference evidence="13" key="1">
    <citation type="submission" date="2021-03" db="EMBL/GenBank/DDBJ databases">
        <authorList>
            <person name="So Y."/>
        </authorList>
    </citation>
    <scope>NUCLEOTIDE SEQUENCE</scope>
    <source>
        <strain evidence="13">SG15</strain>
    </source>
</reference>
<evidence type="ECO:0000313" key="13">
    <source>
        <dbReference type="EMBL" id="MBP0496140.1"/>
    </source>
</evidence>
<protein>
    <recommendedName>
        <fullName evidence="10">Thiamine pyrimidine synthase</fullName>
    </recommendedName>
</protein>
<dbReference type="PANTHER" id="PTHR31528:SF1">
    <property type="entry name" value="4-AMINO-5-HYDROXYMETHYL-2-METHYLPYRIMIDINE PHOSPHATE SYNTHASE THI11-RELATED"/>
    <property type="match status" value="1"/>
</dbReference>
<comment type="pathway">
    <text evidence="2">Cofactor biosynthesis; thiamine diphosphate biosynthesis.</text>
</comment>
<evidence type="ECO:0000256" key="10">
    <source>
        <dbReference type="ARBA" id="ARBA00033171"/>
    </source>
</evidence>
<keyword evidence="7" id="KW-0663">Pyridoxal phosphate</keyword>
<comment type="subunit">
    <text evidence="4">Homodimer.</text>
</comment>
<evidence type="ECO:0000256" key="1">
    <source>
        <dbReference type="ARBA" id="ARBA00003469"/>
    </source>
</evidence>
<dbReference type="Gene3D" id="3.40.190.10">
    <property type="entry name" value="Periplasmic binding protein-like II"/>
    <property type="match status" value="2"/>
</dbReference>
<dbReference type="AlphaFoldDB" id="A0A940N3L3"/>
<dbReference type="PANTHER" id="PTHR31528">
    <property type="entry name" value="4-AMINO-5-HYDROXYMETHYL-2-METHYLPYRIMIDINE PHOSPHATE SYNTHASE THI11-RELATED"/>
    <property type="match status" value="1"/>
</dbReference>
<evidence type="ECO:0000259" key="12">
    <source>
        <dbReference type="Pfam" id="PF09084"/>
    </source>
</evidence>
<evidence type="ECO:0000256" key="2">
    <source>
        <dbReference type="ARBA" id="ARBA00004948"/>
    </source>
</evidence>
<comment type="function">
    <text evidence="1">Responsible for the formation of the pyrimidine heterocycle in the thiamine biosynthesis pathway. Catalyzes the formation of hydroxymethylpyrimidine phosphate (HMP-P) from histidine and pyridoxal phosphate (PLP). The protein uses PLP and the active site histidine to form HMP-P, generating an inactive enzyme. The enzyme can only undergo a single turnover, which suggests it is a suicide enzyme.</text>
</comment>
<keyword evidence="14" id="KW-1185">Reference proteome</keyword>
<comment type="similarity">
    <text evidence="3">Belongs to the NMT1/THI5 family.</text>
</comment>
<dbReference type="RefSeq" id="WP_209376932.1">
    <property type="nucleotide sequence ID" value="NZ_JAGIZA010000028.1"/>
</dbReference>
<sequence length="343" mass="36676">MKRSDFLRHVAALPLLGAAALGTRPARAQAPAPLRFAWDWAPQGYHAIWGLAEERGLFRDAGLRVQQDRGYGSGDTITKVATGAYDMGFADINALVQFNARNPNQRVIAVAMVFDRNPAAVVTLRRTGIRSAADLPGRNLGAPEGESSRVLFPVYARAAGIDPASVRWTSMTASLRESMLATGQVEAITGLMQSAVFGLRAAGVPAGDIVSLPYAEAGVDLYGHGIITSAAFAERNPEAVRSFVRASIGGLKAALADPKAGMAAMKKREALFDEALELERFNMTRDVAIMTESARRTGFGTLEPERMKRLVAINAEVNGIANPPAPESLFSTAFLPPQAERMP</sequence>
<dbReference type="GO" id="GO:0016740">
    <property type="term" value="F:transferase activity"/>
    <property type="evidence" value="ECO:0007669"/>
    <property type="project" value="UniProtKB-KW"/>
</dbReference>
<keyword evidence="5" id="KW-0808">Transferase</keyword>
<evidence type="ECO:0000313" key="14">
    <source>
        <dbReference type="Proteomes" id="UP000677537"/>
    </source>
</evidence>
<proteinExistence type="inferred from homology"/>
<organism evidence="13 14">
    <name type="scientific">Roseomonas indoligenes</name>
    <dbReference type="NCBI Taxonomy" id="2820811"/>
    <lineage>
        <taxon>Bacteria</taxon>
        <taxon>Pseudomonadati</taxon>
        <taxon>Pseudomonadota</taxon>
        <taxon>Alphaproteobacteria</taxon>
        <taxon>Acetobacterales</taxon>
        <taxon>Roseomonadaceae</taxon>
        <taxon>Roseomonas</taxon>
    </lineage>
</organism>
<evidence type="ECO:0000256" key="9">
    <source>
        <dbReference type="ARBA" id="ARBA00023004"/>
    </source>
</evidence>
<dbReference type="InterPro" id="IPR015168">
    <property type="entry name" value="SsuA/THI5"/>
</dbReference>
<evidence type="ECO:0000256" key="4">
    <source>
        <dbReference type="ARBA" id="ARBA00011738"/>
    </source>
</evidence>
<evidence type="ECO:0000256" key="5">
    <source>
        <dbReference type="ARBA" id="ARBA00022679"/>
    </source>
</evidence>
<evidence type="ECO:0000256" key="3">
    <source>
        <dbReference type="ARBA" id="ARBA00009406"/>
    </source>
</evidence>
<keyword evidence="8" id="KW-0784">Thiamine biosynthesis</keyword>
<accession>A0A940N3L3</accession>
<evidence type="ECO:0000256" key="6">
    <source>
        <dbReference type="ARBA" id="ARBA00022723"/>
    </source>
</evidence>
<feature type="domain" description="SsuA/THI5-like" evidence="12">
    <location>
        <begin position="45"/>
        <end position="259"/>
    </location>
</feature>
<dbReference type="InterPro" id="IPR027939">
    <property type="entry name" value="NMT1/THI5"/>
</dbReference>
<keyword evidence="6" id="KW-0479">Metal-binding</keyword>
<dbReference type="GO" id="GO:0009228">
    <property type="term" value="P:thiamine biosynthetic process"/>
    <property type="evidence" value="ECO:0007669"/>
    <property type="project" value="UniProtKB-KW"/>
</dbReference>